<sequence length="171" mass="19599">KVKMNIHSFLSSASISQIATYATIIVIFTYNVLFEIEVTCTCKDQMTHCWFYFFVPVFIIMFLLLWMDKIFKRTSRYCCTYNCCMMCKSCCADQDSKFFCTTFLQIIKAAFIGALWTVSVLIDGDWYACCQNGLSGPEAQIPCKEKSNRTLEEQALVDALENDSKVSIFLS</sequence>
<evidence type="ECO:0000313" key="2">
    <source>
        <dbReference type="EMBL" id="MED6253494.1"/>
    </source>
</evidence>
<proteinExistence type="predicted"/>
<keyword evidence="1" id="KW-0472">Membrane</keyword>
<accession>A0ABU7BVU3</accession>
<name>A0ABU7BVU3_9TELE</name>
<gene>
    <name evidence="2" type="ORF">ATANTOWER_031356</name>
</gene>
<keyword evidence="1" id="KW-0812">Transmembrane</keyword>
<dbReference type="Proteomes" id="UP001345963">
    <property type="component" value="Unassembled WGS sequence"/>
</dbReference>
<organism evidence="2 3">
    <name type="scientific">Ataeniobius toweri</name>
    <dbReference type="NCBI Taxonomy" id="208326"/>
    <lineage>
        <taxon>Eukaryota</taxon>
        <taxon>Metazoa</taxon>
        <taxon>Chordata</taxon>
        <taxon>Craniata</taxon>
        <taxon>Vertebrata</taxon>
        <taxon>Euteleostomi</taxon>
        <taxon>Actinopterygii</taxon>
        <taxon>Neopterygii</taxon>
        <taxon>Teleostei</taxon>
        <taxon>Neoteleostei</taxon>
        <taxon>Acanthomorphata</taxon>
        <taxon>Ovalentaria</taxon>
        <taxon>Atherinomorphae</taxon>
        <taxon>Cyprinodontiformes</taxon>
        <taxon>Goodeidae</taxon>
        <taxon>Ataeniobius</taxon>
    </lineage>
</organism>
<keyword evidence="1" id="KW-1133">Transmembrane helix</keyword>
<feature type="non-terminal residue" evidence="2">
    <location>
        <position position="1"/>
    </location>
</feature>
<protein>
    <submittedName>
        <fullName evidence="2">Uncharacterized protein</fullName>
    </submittedName>
</protein>
<feature type="transmembrane region" description="Helical" evidence="1">
    <location>
        <begin position="50"/>
        <end position="67"/>
    </location>
</feature>
<comment type="caution">
    <text evidence="2">The sequence shown here is derived from an EMBL/GenBank/DDBJ whole genome shotgun (WGS) entry which is preliminary data.</text>
</comment>
<reference evidence="2 3" key="1">
    <citation type="submission" date="2021-07" db="EMBL/GenBank/DDBJ databases">
        <authorList>
            <person name="Palmer J.M."/>
        </authorList>
    </citation>
    <scope>NUCLEOTIDE SEQUENCE [LARGE SCALE GENOMIC DNA]</scope>
    <source>
        <strain evidence="2 3">AT_MEX2019</strain>
        <tissue evidence="2">Muscle</tissue>
    </source>
</reference>
<evidence type="ECO:0000256" key="1">
    <source>
        <dbReference type="SAM" id="Phobius"/>
    </source>
</evidence>
<evidence type="ECO:0000313" key="3">
    <source>
        <dbReference type="Proteomes" id="UP001345963"/>
    </source>
</evidence>
<feature type="transmembrane region" description="Helical" evidence="1">
    <location>
        <begin position="9"/>
        <end position="30"/>
    </location>
</feature>
<keyword evidence="3" id="KW-1185">Reference proteome</keyword>
<dbReference type="EMBL" id="JAHUTI010067778">
    <property type="protein sequence ID" value="MED6253494.1"/>
    <property type="molecule type" value="Genomic_DNA"/>
</dbReference>